<comment type="subcellular location">
    <subcellularLocation>
        <location evidence="1">Cell membrane</location>
        <topology evidence="1">Multi-pass membrane protein</topology>
    </subcellularLocation>
</comment>
<feature type="transmembrane region" description="Helical" evidence="10">
    <location>
        <begin position="373"/>
        <end position="395"/>
    </location>
</feature>
<comment type="function">
    <text evidence="9">Part of the ABC transporter complex hrt involved in hemin import. Responsible for the translocation of the substrate across the membrane.</text>
</comment>
<dbReference type="RefSeq" id="WP_344913907.1">
    <property type="nucleotide sequence ID" value="NZ_BAAAYO010000013.1"/>
</dbReference>
<dbReference type="Pfam" id="PF12704">
    <property type="entry name" value="MacB_PCD"/>
    <property type="match status" value="1"/>
</dbReference>
<keyword evidence="7 10" id="KW-1133">Transmembrane helix</keyword>
<keyword evidence="6 10" id="KW-0812">Transmembrane</keyword>
<accession>A0ABV5W138</accession>
<evidence type="ECO:0000256" key="4">
    <source>
        <dbReference type="ARBA" id="ARBA00016962"/>
    </source>
</evidence>
<evidence type="ECO:0000256" key="3">
    <source>
        <dbReference type="ARBA" id="ARBA00011131"/>
    </source>
</evidence>
<evidence type="ECO:0000256" key="2">
    <source>
        <dbReference type="ARBA" id="ARBA00008697"/>
    </source>
</evidence>
<keyword evidence="5" id="KW-1003">Cell membrane</keyword>
<dbReference type="EMBL" id="JBHMAG010000014">
    <property type="protein sequence ID" value="MFB9754276.1"/>
    <property type="molecule type" value="Genomic_DNA"/>
</dbReference>
<dbReference type="InterPro" id="IPR025857">
    <property type="entry name" value="MacB_PCD"/>
</dbReference>
<feature type="domain" description="MacB-like periplasmic core" evidence="12">
    <location>
        <begin position="18"/>
        <end position="236"/>
    </location>
</feature>
<evidence type="ECO:0000259" key="12">
    <source>
        <dbReference type="Pfam" id="PF12704"/>
    </source>
</evidence>
<evidence type="ECO:0000256" key="8">
    <source>
        <dbReference type="ARBA" id="ARBA00023136"/>
    </source>
</evidence>
<reference evidence="13 14" key="1">
    <citation type="submission" date="2024-09" db="EMBL/GenBank/DDBJ databases">
        <authorList>
            <person name="Sun Q."/>
            <person name="Mori K."/>
        </authorList>
    </citation>
    <scope>NUCLEOTIDE SEQUENCE [LARGE SCALE GENOMIC DNA]</scope>
    <source>
        <strain evidence="13 14">JCM 12520</strain>
    </source>
</reference>
<feature type="transmembrane region" description="Helical" evidence="10">
    <location>
        <begin position="320"/>
        <end position="343"/>
    </location>
</feature>
<feature type="domain" description="ABC3 transporter permease C-terminal" evidence="11">
    <location>
        <begin position="280"/>
        <end position="398"/>
    </location>
</feature>
<organism evidence="13 14">
    <name type="scientific">Paenibacillus hodogayensis</name>
    <dbReference type="NCBI Taxonomy" id="279208"/>
    <lineage>
        <taxon>Bacteria</taxon>
        <taxon>Bacillati</taxon>
        <taxon>Bacillota</taxon>
        <taxon>Bacilli</taxon>
        <taxon>Bacillales</taxon>
        <taxon>Paenibacillaceae</taxon>
        <taxon>Paenibacillus</taxon>
    </lineage>
</organism>
<proteinExistence type="inferred from homology"/>
<keyword evidence="8 10" id="KW-0472">Membrane</keyword>
<evidence type="ECO:0000313" key="13">
    <source>
        <dbReference type="EMBL" id="MFB9754276.1"/>
    </source>
</evidence>
<gene>
    <name evidence="13" type="ORF">ACFFNY_22120</name>
</gene>
<feature type="transmembrane region" description="Helical" evidence="10">
    <location>
        <begin position="277"/>
        <end position="299"/>
    </location>
</feature>
<evidence type="ECO:0000313" key="14">
    <source>
        <dbReference type="Proteomes" id="UP001589619"/>
    </source>
</evidence>
<feature type="transmembrane region" description="Helical" evidence="10">
    <location>
        <begin position="16"/>
        <end position="38"/>
    </location>
</feature>
<evidence type="ECO:0000256" key="7">
    <source>
        <dbReference type="ARBA" id="ARBA00022989"/>
    </source>
</evidence>
<dbReference type="PANTHER" id="PTHR43738">
    <property type="entry name" value="ABC TRANSPORTER, MEMBRANE PROTEIN"/>
    <property type="match status" value="1"/>
</dbReference>
<evidence type="ECO:0000256" key="10">
    <source>
        <dbReference type="SAM" id="Phobius"/>
    </source>
</evidence>
<keyword evidence="14" id="KW-1185">Reference proteome</keyword>
<dbReference type="Pfam" id="PF02687">
    <property type="entry name" value="FtsX"/>
    <property type="match status" value="1"/>
</dbReference>
<dbReference type="Proteomes" id="UP001589619">
    <property type="component" value="Unassembled WGS sequence"/>
</dbReference>
<comment type="similarity">
    <text evidence="2">Belongs to the ABC-4 integral membrane protein family. HrtB subfamily.</text>
</comment>
<sequence>MSQWMLLARNIAHRKTLSLLTVAAVAVTIALFALLILFRDGVERGAQKGYGPFDIVIGAEGSESQLVLSTFFRVGSPTGNIPASVWASLKKEEQAEAAFAMTTGDQHNGYPIVGVDPGYFQIRYGDRQLAKGKLYSQLGEVTLGYDAAKRLNAKIGDTFSGAHGLAGHLAEEHDDEEEDGHEHEDAHHAFRYTVVGVLPKLGTPDDRAVFTTLDYAWAVHELPEDRRDVTAVMIKPKTLLGAQMIKQKYDKINNVQAVYTSKAIADVLNVVDTGSQLLQIVMAVCVVLAALSLLLSLTAAVNERKKDVGLLRLVGKPGSFIWLCLVGEGALLTAVGVVVGLALGHISGWLIGDAVFSQTGVRIISDRLLASELWIAAGALAIGAAASAVPAFRIYKVGPMELFRS</sequence>
<dbReference type="InterPro" id="IPR003838">
    <property type="entry name" value="ABC3_permease_C"/>
</dbReference>
<dbReference type="PANTHER" id="PTHR43738:SF2">
    <property type="entry name" value="ABC TRANSPORTER PERMEASE"/>
    <property type="match status" value="1"/>
</dbReference>
<comment type="caution">
    <text evidence="13">The sequence shown here is derived from an EMBL/GenBank/DDBJ whole genome shotgun (WGS) entry which is preliminary data.</text>
</comment>
<evidence type="ECO:0000259" key="11">
    <source>
        <dbReference type="Pfam" id="PF02687"/>
    </source>
</evidence>
<comment type="subunit">
    <text evidence="3">The complex is composed of two ATP-binding proteins (HrtA), two transmembrane proteins (HrtB) and a solute-binding protein.</text>
</comment>
<evidence type="ECO:0000256" key="9">
    <source>
        <dbReference type="ARBA" id="ARBA00024973"/>
    </source>
</evidence>
<dbReference type="InterPro" id="IPR051125">
    <property type="entry name" value="ABC-4/HrtB_transporter"/>
</dbReference>
<evidence type="ECO:0000256" key="1">
    <source>
        <dbReference type="ARBA" id="ARBA00004651"/>
    </source>
</evidence>
<evidence type="ECO:0000256" key="5">
    <source>
        <dbReference type="ARBA" id="ARBA00022475"/>
    </source>
</evidence>
<name>A0ABV5W138_9BACL</name>
<protein>
    <recommendedName>
        <fullName evidence="4">Putative hemin transport system permease protein HrtB</fullName>
    </recommendedName>
</protein>
<evidence type="ECO:0000256" key="6">
    <source>
        <dbReference type="ARBA" id="ARBA00022692"/>
    </source>
</evidence>